<dbReference type="InterPro" id="IPR001610">
    <property type="entry name" value="PAC"/>
</dbReference>
<dbReference type="SMART" id="SM00086">
    <property type="entry name" value="PAC"/>
    <property type="match status" value="2"/>
</dbReference>
<dbReference type="Proteomes" id="UP000198397">
    <property type="component" value="Unassembled WGS sequence"/>
</dbReference>
<dbReference type="PROSITE" id="PS50113">
    <property type="entry name" value="PAC"/>
    <property type="match status" value="2"/>
</dbReference>
<sequence length="507" mass="56441">MPEESPGELLLDHINDLLVVIDADGTYRYVNAVASRVVGEDPSELLGTNAFDRIHPDDRERVLRTFSELVDAETPTAEATISYRFRSADGSWIWLESRCSNHPVTEIGGYVVSSRDVTDRLEAEHARDETAARLDQIADSTDDVLWMFSGDWSEVLFVNRAYESLYGGDVDTLKRDPSAFLTCTHPDDRASVLEAMGRLSDGEELDIEYRVNPDQGYHRWVWVRGRPIVEDGEVVRVAGFSRDVTDRRRRRRHLGMLDTVLRHNLRNDLNKILGYVETVQDEDIERSGRTPDDERVVSGPGGSGVPDLDPVEWAEVVRQVSDGLLEKADKQREITRILTERPPVEPVDLAAALEGAIETVSASFPDVAIEVSVPSSLPVAAIPSIEIAMMELIENAATYDSARDTVRDHGPGIHISADRDDDAGSIVLEIVDHNPPIPEYDHRVLTGEQEMPEVHHSSGVGLWLVYWIVDLSGGYIEYERVEGRNVVRIRLSESDGSPMDTDAAGGK</sequence>
<feature type="domain" description="PAC" evidence="8">
    <location>
        <begin position="205"/>
        <end position="256"/>
    </location>
</feature>
<dbReference type="SUPFAM" id="SSF55785">
    <property type="entry name" value="PYP-like sensor domain (PAS domain)"/>
    <property type="match status" value="2"/>
</dbReference>
<comment type="catalytic activity">
    <reaction evidence="1">
        <text>ATP + protein L-histidine = ADP + protein N-phospho-L-histidine.</text>
        <dbReference type="EC" id="2.7.13.3"/>
    </reaction>
</comment>
<evidence type="ECO:0000256" key="5">
    <source>
        <dbReference type="ARBA" id="ARBA00022777"/>
    </source>
</evidence>
<dbReference type="AlphaFoldDB" id="A0A238VP56"/>
<dbReference type="Gene3D" id="3.30.565.10">
    <property type="entry name" value="Histidine kinase-like ATPase, C-terminal domain"/>
    <property type="match status" value="1"/>
</dbReference>
<feature type="compositionally biased region" description="Basic and acidic residues" evidence="6">
    <location>
        <begin position="285"/>
        <end position="296"/>
    </location>
</feature>
<dbReference type="InterPro" id="IPR000014">
    <property type="entry name" value="PAS"/>
</dbReference>
<name>A0A238VP56_HALVU</name>
<protein>
    <recommendedName>
        <fullName evidence="2">histidine kinase</fullName>
        <ecNumber evidence="2">2.7.13.3</ecNumber>
    </recommendedName>
</protein>
<dbReference type="CDD" id="cd16936">
    <property type="entry name" value="HATPase_RsbW-like"/>
    <property type="match status" value="1"/>
</dbReference>
<dbReference type="InterPro" id="IPR036890">
    <property type="entry name" value="HATPase_C_sf"/>
</dbReference>
<accession>A0A238VP56</accession>
<dbReference type="EC" id="2.7.13.3" evidence="2"/>
<dbReference type="InterPro" id="IPR052162">
    <property type="entry name" value="Sensor_kinase/Photoreceptor"/>
</dbReference>
<dbReference type="EMBL" id="FZNQ01000003">
    <property type="protein sequence ID" value="SNR36125.1"/>
    <property type="molecule type" value="Genomic_DNA"/>
</dbReference>
<feature type="domain" description="PAC" evidence="8">
    <location>
        <begin position="79"/>
        <end position="129"/>
    </location>
</feature>
<dbReference type="PANTHER" id="PTHR43304:SF1">
    <property type="entry name" value="PAC DOMAIN-CONTAINING PROTEIN"/>
    <property type="match status" value="1"/>
</dbReference>
<dbReference type="OrthoDB" id="106630at2157"/>
<evidence type="ECO:0000259" key="8">
    <source>
        <dbReference type="PROSITE" id="PS50113"/>
    </source>
</evidence>
<feature type="domain" description="PAS" evidence="7">
    <location>
        <begin position="3"/>
        <end position="73"/>
    </location>
</feature>
<dbReference type="NCBIfam" id="TIGR00229">
    <property type="entry name" value="sensory_box"/>
    <property type="match status" value="2"/>
</dbReference>
<dbReference type="GO" id="GO:0004673">
    <property type="term" value="F:protein histidine kinase activity"/>
    <property type="evidence" value="ECO:0007669"/>
    <property type="project" value="UniProtKB-EC"/>
</dbReference>
<keyword evidence="5" id="KW-0418">Kinase</keyword>
<evidence type="ECO:0000256" key="3">
    <source>
        <dbReference type="ARBA" id="ARBA00022553"/>
    </source>
</evidence>
<evidence type="ECO:0000313" key="9">
    <source>
        <dbReference type="EMBL" id="SNR36125.1"/>
    </source>
</evidence>
<dbReference type="RefSeq" id="WP_089384007.1">
    <property type="nucleotide sequence ID" value="NZ_FZNQ01000003.1"/>
</dbReference>
<evidence type="ECO:0000256" key="1">
    <source>
        <dbReference type="ARBA" id="ARBA00000085"/>
    </source>
</evidence>
<dbReference type="Pfam" id="PF02518">
    <property type="entry name" value="HATPase_c"/>
    <property type="match status" value="1"/>
</dbReference>
<reference evidence="9 10" key="1">
    <citation type="submission" date="2017-06" db="EMBL/GenBank/DDBJ databases">
        <authorList>
            <person name="Kim H.J."/>
            <person name="Triplett B.A."/>
        </authorList>
    </citation>
    <scope>NUCLEOTIDE SEQUENCE [LARGE SCALE GENOMIC DNA]</scope>
    <source>
        <strain evidence="9 10">DSM 8800</strain>
    </source>
</reference>
<organism evidence="9 10">
    <name type="scientific">Halorubrum vacuolatum</name>
    <name type="common">Natronobacterium vacuolatum</name>
    <dbReference type="NCBI Taxonomy" id="63740"/>
    <lineage>
        <taxon>Archaea</taxon>
        <taxon>Methanobacteriati</taxon>
        <taxon>Methanobacteriota</taxon>
        <taxon>Stenosarchaea group</taxon>
        <taxon>Halobacteria</taxon>
        <taxon>Halobacteriales</taxon>
        <taxon>Haloferacaceae</taxon>
        <taxon>Halorubrum</taxon>
    </lineage>
</organism>
<dbReference type="Pfam" id="PF08448">
    <property type="entry name" value="PAS_4"/>
    <property type="match status" value="1"/>
</dbReference>
<evidence type="ECO:0000259" key="7">
    <source>
        <dbReference type="PROSITE" id="PS50112"/>
    </source>
</evidence>
<dbReference type="CDD" id="cd00130">
    <property type="entry name" value="PAS"/>
    <property type="match status" value="2"/>
</dbReference>
<dbReference type="SMART" id="SM00091">
    <property type="entry name" value="PAS"/>
    <property type="match status" value="2"/>
</dbReference>
<dbReference type="PANTHER" id="PTHR43304">
    <property type="entry name" value="PHYTOCHROME-LIKE PROTEIN CPH1"/>
    <property type="match status" value="1"/>
</dbReference>
<evidence type="ECO:0000256" key="2">
    <source>
        <dbReference type="ARBA" id="ARBA00012438"/>
    </source>
</evidence>
<dbReference type="InterPro" id="IPR013656">
    <property type="entry name" value="PAS_4"/>
</dbReference>
<evidence type="ECO:0000256" key="4">
    <source>
        <dbReference type="ARBA" id="ARBA00022679"/>
    </source>
</evidence>
<feature type="region of interest" description="Disordered" evidence="6">
    <location>
        <begin position="283"/>
        <end position="304"/>
    </location>
</feature>
<dbReference type="Pfam" id="PF08447">
    <property type="entry name" value="PAS_3"/>
    <property type="match status" value="1"/>
</dbReference>
<keyword evidence="4" id="KW-0808">Transferase</keyword>
<gene>
    <name evidence="9" type="ORF">SAMN06264855_103224</name>
</gene>
<evidence type="ECO:0000313" key="10">
    <source>
        <dbReference type="Proteomes" id="UP000198397"/>
    </source>
</evidence>
<keyword evidence="10" id="KW-1185">Reference proteome</keyword>
<dbReference type="SUPFAM" id="SSF55874">
    <property type="entry name" value="ATPase domain of HSP90 chaperone/DNA topoisomerase II/histidine kinase"/>
    <property type="match status" value="1"/>
</dbReference>
<dbReference type="Gene3D" id="3.30.450.20">
    <property type="entry name" value="PAS domain"/>
    <property type="match status" value="2"/>
</dbReference>
<feature type="domain" description="PAS" evidence="7">
    <location>
        <begin position="130"/>
        <end position="203"/>
    </location>
</feature>
<dbReference type="PROSITE" id="PS50112">
    <property type="entry name" value="PAS"/>
    <property type="match status" value="2"/>
</dbReference>
<dbReference type="InterPro" id="IPR013655">
    <property type="entry name" value="PAS_fold_3"/>
</dbReference>
<dbReference type="InterPro" id="IPR035965">
    <property type="entry name" value="PAS-like_dom_sf"/>
</dbReference>
<evidence type="ECO:0000256" key="6">
    <source>
        <dbReference type="SAM" id="MobiDB-lite"/>
    </source>
</evidence>
<dbReference type="InterPro" id="IPR003594">
    <property type="entry name" value="HATPase_dom"/>
</dbReference>
<keyword evidence="3" id="KW-0597">Phosphoprotein</keyword>
<dbReference type="InterPro" id="IPR000700">
    <property type="entry name" value="PAS-assoc_C"/>
</dbReference>
<proteinExistence type="predicted"/>